<reference evidence="4" key="1">
    <citation type="journal article" date="2021" name="PeerJ">
        <title>Extensive microbial diversity within the chicken gut microbiome revealed by metagenomics and culture.</title>
        <authorList>
            <person name="Gilroy R."/>
            <person name="Ravi A."/>
            <person name="Getino M."/>
            <person name="Pursley I."/>
            <person name="Horton D.L."/>
            <person name="Alikhan N.F."/>
            <person name="Baker D."/>
            <person name="Gharbi K."/>
            <person name="Hall N."/>
            <person name="Watson M."/>
            <person name="Adriaenssens E.M."/>
            <person name="Foster-Nyarko E."/>
            <person name="Jarju S."/>
            <person name="Secka A."/>
            <person name="Antonio M."/>
            <person name="Oren A."/>
            <person name="Chaudhuri R.R."/>
            <person name="La Ragione R."/>
            <person name="Hildebrand F."/>
            <person name="Pallen M.J."/>
        </authorList>
    </citation>
    <scope>NUCLEOTIDE SEQUENCE</scope>
    <source>
        <strain evidence="4">ChiHejej3B27-3195</strain>
    </source>
</reference>
<gene>
    <name evidence="4" type="ORF">H9871_01835</name>
</gene>
<dbReference type="InterPro" id="IPR022893">
    <property type="entry name" value="Shikimate_DH_fam"/>
</dbReference>
<dbReference type="InterPro" id="IPR036291">
    <property type="entry name" value="NAD(P)-bd_dom_sf"/>
</dbReference>
<dbReference type="Gene3D" id="3.40.50.720">
    <property type="entry name" value="NAD(P)-binding Rossmann-like Domain"/>
    <property type="match status" value="1"/>
</dbReference>
<keyword evidence="2" id="KW-0057">Aromatic amino acid biosynthesis</keyword>
<dbReference type="Pfam" id="PF08501">
    <property type="entry name" value="Shikimate_dh_N"/>
    <property type="match status" value="1"/>
</dbReference>
<dbReference type="GO" id="GO:0009423">
    <property type="term" value="P:chorismate biosynthetic process"/>
    <property type="evidence" value="ECO:0007669"/>
    <property type="project" value="TreeGrafter"/>
</dbReference>
<dbReference type="AlphaFoldDB" id="A0A9D1RZL1"/>
<dbReference type="GO" id="GO:0004764">
    <property type="term" value="F:shikimate 3-dehydrogenase (NADP+) activity"/>
    <property type="evidence" value="ECO:0007669"/>
    <property type="project" value="InterPro"/>
</dbReference>
<dbReference type="GO" id="GO:0009073">
    <property type="term" value="P:aromatic amino acid family biosynthetic process"/>
    <property type="evidence" value="ECO:0007669"/>
    <property type="project" value="UniProtKB-KW"/>
</dbReference>
<evidence type="ECO:0000259" key="3">
    <source>
        <dbReference type="Pfam" id="PF08501"/>
    </source>
</evidence>
<comment type="pathway">
    <text evidence="1">Metabolic intermediate biosynthesis; chorismate biosynthesis; chorismate from D-erythrose 4-phosphate and phosphoenolpyruvate: step 4/7.</text>
</comment>
<evidence type="ECO:0000256" key="1">
    <source>
        <dbReference type="ARBA" id="ARBA00004871"/>
    </source>
</evidence>
<keyword evidence="2" id="KW-0028">Amino-acid biosynthesis</keyword>
<accession>A0A9D1RZL1</accession>
<dbReference type="PANTHER" id="PTHR21089">
    <property type="entry name" value="SHIKIMATE DEHYDROGENASE"/>
    <property type="match status" value="1"/>
</dbReference>
<name>A0A9D1RZL1_9MICC</name>
<dbReference type="InterPro" id="IPR046346">
    <property type="entry name" value="Aminoacid_DH-like_N_sf"/>
</dbReference>
<dbReference type="EMBL" id="DXGD01000069">
    <property type="protein sequence ID" value="HIW98863.1"/>
    <property type="molecule type" value="Genomic_DNA"/>
</dbReference>
<dbReference type="PANTHER" id="PTHR21089:SF1">
    <property type="entry name" value="BIFUNCTIONAL 3-DEHYDROQUINATE DEHYDRATASE_SHIKIMATE DEHYDROGENASE, CHLOROPLASTIC"/>
    <property type="match status" value="1"/>
</dbReference>
<proteinExistence type="predicted"/>
<evidence type="ECO:0000256" key="2">
    <source>
        <dbReference type="ARBA" id="ARBA00023141"/>
    </source>
</evidence>
<protein>
    <submittedName>
        <fullName evidence="4">Shikimate dehydrogenase</fullName>
    </submittedName>
</protein>
<sequence length="326" mass="33263">MNSASAATAGLSSSPLQAAVLGHPIGHSRSPSLHAAAYAYLGQRIEYARYDVDEDGLAGFLAGAGSSSTPWVGWSVTMPLKCALVSHMDRISERVRLLGVLNTVVHEGGRPGQPRQTGEPVSGLMGENTDVDGIVHALGEADARGVLQPGAAPPDGRRFGILGAGATATAALAAASDLGFGRVVIYARSAERAAETLPVAQALGLTVDIRSVADLSTDLSAGEATGIAALVSTLPPRAADSVAGQLRGLPEGLPLLDVAYDPWPSELALAWEAMGGAVVSGLAMLLHQAVKQVELFTAGTNHAATSLPPVEHLAMVESMRHAVGLA</sequence>
<dbReference type="GO" id="GO:0005829">
    <property type="term" value="C:cytosol"/>
    <property type="evidence" value="ECO:0007669"/>
    <property type="project" value="TreeGrafter"/>
</dbReference>
<dbReference type="SUPFAM" id="SSF53223">
    <property type="entry name" value="Aminoacid dehydrogenase-like, N-terminal domain"/>
    <property type="match status" value="1"/>
</dbReference>
<evidence type="ECO:0000313" key="5">
    <source>
        <dbReference type="Proteomes" id="UP000824151"/>
    </source>
</evidence>
<evidence type="ECO:0000313" key="4">
    <source>
        <dbReference type="EMBL" id="HIW98863.1"/>
    </source>
</evidence>
<reference evidence="4" key="2">
    <citation type="submission" date="2021-04" db="EMBL/GenBank/DDBJ databases">
        <authorList>
            <person name="Gilroy R."/>
        </authorList>
    </citation>
    <scope>NUCLEOTIDE SEQUENCE</scope>
    <source>
        <strain evidence="4">ChiHejej3B27-3195</strain>
    </source>
</reference>
<dbReference type="Gene3D" id="3.40.50.10860">
    <property type="entry name" value="Leucine Dehydrogenase, chain A, domain 1"/>
    <property type="match status" value="1"/>
</dbReference>
<dbReference type="SUPFAM" id="SSF51735">
    <property type="entry name" value="NAD(P)-binding Rossmann-fold domains"/>
    <property type="match status" value="1"/>
</dbReference>
<organism evidence="4 5">
    <name type="scientific">Candidatus Nesterenkonia stercoripullorum</name>
    <dbReference type="NCBI Taxonomy" id="2838701"/>
    <lineage>
        <taxon>Bacteria</taxon>
        <taxon>Bacillati</taxon>
        <taxon>Actinomycetota</taxon>
        <taxon>Actinomycetes</taxon>
        <taxon>Micrococcales</taxon>
        <taxon>Micrococcaceae</taxon>
        <taxon>Nesterenkonia</taxon>
    </lineage>
</organism>
<dbReference type="GO" id="GO:0050661">
    <property type="term" value="F:NADP binding"/>
    <property type="evidence" value="ECO:0007669"/>
    <property type="project" value="TreeGrafter"/>
</dbReference>
<dbReference type="GO" id="GO:0019632">
    <property type="term" value="P:shikimate metabolic process"/>
    <property type="evidence" value="ECO:0007669"/>
    <property type="project" value="TreeGrafter"/>
</dbReference>
<dbReference type="InterPro" id="IPR013708">
    <property type="entry name" value="Shikimate_DH-bd_N"/>
</dbReference>
<feature type="domain" description="Shikimate dehydrogenase substrate binding N-terminal" evidence="3">
    <location>
        <begin position="20"/>
        <end position="104"/>
    </location>
</feature>
<dbReference type="Proteomes" id="UP000824151">
    <property type="component" value="Unassembled WGS sequence"/>
</dbReference>
<comment type="caution">
    <text evidence="4">The sequence shown here is derived from an EMBL/GenBank/DDBJ whole genome shotgun (WGS) entry which is preliminary data.</text>
</comment>